<evidence type="ECO:0000256" key="7">
    <source>
        <dbReference type="ARBA" id="ARBA00023065"/>
    </source>
</evidence>
<feature type="transmembrane region" description="Helical" evidence="11">
    <location>
        <begin position="271"/>
        <end position="289"/>
    </location>
</feature>
<dbReference type="GO" id="GO:0098719">
    <property type="term" value="P:sodium ion import across plasma membrane"/>
    <property type="evidence" value="ECO:0007669"/>
    <property type="project" value="TreeGrafter"/>
</dbReference>
<dbReference type="GO" id="GO:0051453">
    <property type="term" value="P:regulation of intracellular pH"/>
    <property type="evidence" value="ECO:0007669"/>
    <property type="project" value="TreeGrafter"/>
</dbReference>
<feature type="transmembrane region" description="Helical" evidence="11">
    <location>
        <begin position="154"/>
        <end position="176"/>
    </location>
</feature>
<feature type="transmembrane region" description="Helical" evidence="11">
    <location>
        <begin position="295"/>
        <end position="315"/>
    </location>
</feature>
<evidence type="ECO:0000256" key="4">
    <source>
        <dbReference type="ARBA" id="ARBA00022692"/>
    </source>
</evidence>
<feature type="transmembrane region" description="Helical" evidence="11">
    <location>
        <begin position="324"/>
        <end position="350"/>
    </location>
</feature>
<keyword evidence="4 11" id="KW-0812">Transmembrane</keyword>
<evidence type="ECO:0000256" key="1">
    <source>
        <dbReference type="ARBA" id="ARBA00004651"/>
    </source>
</evidence>
<feature type="transmembrane region" description="Helical" evidence="11">
    <location>
        <begin position="496"/>
        <end position="520"/>
    </location>
</feature>
<dbReference type="InterPro" id="IPR018422">
    <property type="entry name" value="Cation/H_exchanger_CPA1"/>
</dbReference>
<feature type="transmembrane region" description="Helical" evidence="11">
    <location>
        <begin position="16"/>
        <end position="36"/>
    </location>
</feature>
<keyword evidence="5 11" id="KW-1133">Transmembrane helix</keyword>
<evidence type="ECO:0000256" key="5">
    <source>
        <dbReference type="ARBA" id="ARBA00022989"/>
    </source>
</evidence>
<dbReference type="GO" id="GO:0005886">
    <property type="term" value="C:plasma membrane"/>
    <property type="evidence" value="ECO:0007669"/>
    <property type="project" value="UniProtKB-SubCell"/>
</dbReference>
<keyword evidence="8 11" id="KW-0472">Membrane</keyword>
<comment type="subcellular location">
    <subcellularLocation>
        <location evidence="1">Cell membrane</location>
        <topology evidence="1">Multi-pass membrane protein</topology>
    </subcellularLocation>
</comment>
<feature type="transmembrane region" description="Helical" evidence="11">
    <location>
        <begin position="112"/>
        <end position="134"/>
    </location>
</feature>
<dbReference type="InterPro" id="IPR006153">
    <property type="entry name" value="Cation/H_exchanger_TM"/>
</dbReference>
<evidence type="ECO:0000256" key="6">
    <source>
        <dbReference type="ARBA" id="ARBA00023053"/>
    </source>
</evidence>
<evidence type="ECO:0000256" key="2">
    <source>
        <dbReference type="ARBA" id="ARBA00022448"/>
    </source>
</evidence>
<evidence type="ECO:0000256" key="11">
    <source>
        <dbReference type="SAM" id="Phobius"/>
    </source>
</evidence>
<feature type="transmembrane region" description="Helical" evidence="11">
    <location>
        <begin position="362"/>
        <end position="386"/>
    </location>
</feature>
<evidence type="ECO:0000256" key="9">
    <source>
        <dbReference type="ARBA" id="ARBA00023201"/>
    </source>
</evidence>
<dbReference type="Pfam" id="PF00999">
    <property type="entry name" value="Na_H_Exchanger"/>
    <property type="match status" value="1"/>
</dbReference>
<keyword evidence="3" id="KW-1003">Cell membrane</keyword>
<feature type="transmembrane region" description="Helical" evidence="11">
    <location>
        <begin position="540"/>
        <end position="559"/>
    </location>
</feature>
<organism evidence="13">
    <name type="scientific">Eutreptiella gymnastica</name>
    <dbReference type="NCBI Taxonomy" id="73025"/>
    <lineage>
        <taxon>Eukaryota</taxon>
        <taxon>Discoba</taxon>
        <taxon>Euglenozoa</taxon>
        <taxon>Euglenida</taxon>
        <taxon>Spirocuta</taxon>
        <taxon>Euglenophyceae</taxon>
        <taxon>Eutreptiales</taxon>
        <taxon>Eutreptiaceae</taxon>
        <taxon>Eutreptiella</taxon>
    </lineage>
</organism>
<dbReference type="PANTHER" id="PTHR10110:SF86">
    <property type="entry name" value="SODIUM_HYDROGEN EXCHANGER 7"/>
    <property type="match status" value="1"/>
</dbReference>
<keyword evidence="6" id="KW-0915">Sodium</keyword>
<evidence type="ECO:0000256" key="8">
    <source>
        <dbReference type="ARBA" id="ARBA00023136"/>
    </source>
</evidence>
<name>A0A7S1JGB1_9EUGL</name>
<sequence>MGPTCKETPQENKKAVYFDLLASIIFLLLIYAGVYLSSKLKLAFASESTVAMAVGIVVGGLAYWFNWESLNSAGGALTFSDMIFTTMILPTAMLNLGYNTRYRMLRLNFRPLIAFAIVSVALFFVLFAGIYFVIQWYIVPSGWPRPTNTTEATLLSLFIATIFSAVEPNAQLAYMFEKYNMDIESVQPVLYMLLKWESILSVATMFDIGDILIDLELDGIQGASNVVLTLLWMVVVLTLLALCIGAVFGFLAAFVFKVFDMRSGEYRYQEVGLLLLISYGCFWCCLYLTEIWGKVHVSASLATVTCTAILGNVGWKNISTGARFYYQIVVGGLGHLAEMYSYGILGATLWSMIGHATITWNWSYIFTVFLLSRACRIFVIPFPLLLERTIGFSTPCACNVNYPSSALQQLSPSEKDTVTALFCMADEGGKGYLIDVELQNLLARLGHTSSLGRTRALMALSDTFELEKMSLFECYDMFLRTGFHRSRAKLPRSPGWALKTGFACWLGGVQGHIAFGAAWAATVLFPQKFASKQAEVLPLVWMNLAIGIIVQGGISPAVLKMFGIVPRAEPEESNMHVRHGQRSSWMQFFTHDTKLAGRHTYMRECIDNLDHADEMLRQKQKALDEKESEVLRARSTIYPQLDELHGLFHYSNHDPNRRHNTTPTAEMNSRASYLSDYSYTQDLLGI</sequence>
<feature type="coiled-coil region" evidence="10">
    <location>
        <begin position="609"/>
        <end position="636"/>
    </location>
</feature>
<evidence type="ECO:0000259" key="12">
    <source>
        <dbReference type="Pfam" id="PF00999"/>
    </source>
</evidence>
<feature type="transmembrane region" description="Helical" evidence="11">
    <location>
        <begin position="77"/>
        <end position="100"/>
    </location>
</feature>
<protein>
    <recommendedName>
        <fullName evidence="12">Cation/H+ exchanger transmembrane domain-containing protein</fullName>
    </recommendedName>
</protein>
<proteinExistence type="predicted"/>
<feature type="transmembrane region" description="Helical" evidence="11">
    <location>
        <begin position="48"/>
        <end position="65"/>
    </location>
</feature>
<feature type="domain" description="Cation/H+ exchanger transmembrane" evidence="12">
    <location>
        <begin position="28"/>
        <end position="378"/>
    </location>
</feature>
<gene>
    <name evidence="13" type="ORF">EGYM00392_LOCUS53149</name>
</gene>
<evidence type="ECO:0000256" key="10">
    <source>
        <dbReference type="SAM" id="Coils"/>
    </source>
</evidence>
<keyword evidence="10" id="KW-0175">Coiled coil</keyword>
<feature type="transmembrane region" description="Helical" evidence="11">
    <location>
        <begin position="226"/>
        <end position="259"/>
    </location>
</feature>
<dbReference type="GO" id="GO:0015385">
    <property type="term" value="F:sodium:proton antiporter activity"/>
    <property type="evidence" value="ECO:0007669"/>
    <property type="project" value="InterPro"/>
</dbReference>
<dbReference type="PANTHER" id="PTHR10110">
    <property type="entry name" value="SODIUM/HYDROGEN EXCHANGER"/>
    <property type="match status" value="1"/>
</dbReference>
<keyword evidence="7" id="KW-0406">Ion transport</keyword>
<accession>A0A7S1JGB1</accession>
<dbReference type="AlphaFoldDB" id="A0A7S1JGB1"/>
<evidence type="ECO:0000256" key="3">
    <source>
        <dbReference type="ARBA" id="ARBA00022475"/>
    </source>
</evidence>
<dbReference type="GO" id="GO:0015386">
    <property type="term" value="F:potassium:proton antiporter activity"/>
    <property type="evidence" value="ECO:0007669"/>
    <property type="project" value="TreeGrafter"/>
</dbReference>
<evidence type="ECO:0000313" key="13">
    <source>
        <dbReference type="EMBL" id="CAD9041972.1"/>
    </source>
</evidence>
<keyword evidence="2" id="KW-0813">Transport</keyword>
<reference evidence="13" key="1">
    <citation type="submission" date="2021-01" db="EMBL/GenBank/DDBJ databases">
        <authorList>
            <person name="Corre E."/>
            <person name="Pelletier E."/>
            <person name="Niang G."/>
            <person name="Scheremetjew M."/>
            <person name="Finn R."/>
            <person name="Kale V."/>
            <person name="Holt S."/>
            <person name="Cochrane G."/>
            <person name="Meng A."/>
            <person name="Brown T."/>
            <person name="Cohen L."/>
        </authorList>
    </citation>
    <scope>NUCLEOTIDE SEQUENCE</scope>
    <source>
        <strain evidence="13">NIES-381</strain>
    </source>
</reference>
<feature type="transmembrane region" description="Helical" evidence="11">
    <location>
        <begin position="188"/>
        <end position="206"/>
    </location>
</feature>
<keyword evidence="9" id="KW-0739">Sodium transport</keyword>
<dbReference type="EMBL" id="HBGA01145279">
    <property type="protein sequence ID" value="CAD9041972.1"/>
    <property type="molecule type" value="Transcribed_RNA"/>
</dbReference>